<dbReference type="GO" id="GO:0005666">
    <property type="term" value="C:RNA polymerase III complex"/>
    <property type="evidence" value="ECO:0007669"/>
    <property type="project" value="TreeGrafter"/>
</dbReference>
<dbReference type="GO" id="GO:0005665">
    <property type="term" value="C:RNA polymerase II, core complex"/>
    <property type="evidence" value="ECO:0007669"/>
    <property type="project" value="TreeGrafter"/>
</dbReference>
<dbReference type="PIRSF" id="PIRSF000747">
    <property type="entry name" value="RPB5"/>
    <property type="match status" value="1"/>
</dbReference>
<accession>A0A6C0E526</accession>
<feature type="domain" description="RNA polymerase subunit H/Rpb5 C-terminal" evidence="2">
    <location>
        <begin position="139"/>
        <end position="208"/>
    </location>
</feature>
<dbReference type="InterPro" id="IPR000783">
    <property type="entry name" value="RNA_pol_subH/Rpb5_C"/>
</dbReference>
<keyword evidence="1" id="KW-0804">Transcription</keyword>
<dbReference type="PANTHER" id="PTHR10535:SF0">
    <property type="entry name" value="DNA-DIRECTED RNA POLYMERASES I, II, AND III SUBUNIT RPABC1"/>
    <property type="match status" value="1"/>
</dbReference>
<reference evidence="3" key="1">
    <citation type="journal article" date="2020" name="Nature">
        <title>Giant virus diversity and host interactions through global metagenomics.</title>
        <authorList>
            <person name="Schulz F."/>
            <person name="Roux S."/>
            <person name="Paez-Espino D."/>
            <person name="Jungbluth S."/>
            <person name="Walsh D.A."/>
            <person name="Denef V.J."/>
            <person name="McMahon K.D."/>
            <person name="Konstantinidis K.T."/>
            <person name="Eloe-Fadrosh E.A."/>
            <person name="Kyrpides N.C."/>
            <person name="Woyke T."/>
        </authorList>
    </citation>
    <scope>NUCLEOTIDE SEQUENCE</scope>
    <source>
        <strain evidence="3">GVMAG-M-3300023179-138</strain>
    </source>
</reference>
<evidence type="ECO:0000313" key="3">
    <source>
        <dbReference type="EMBL" id="QHT24164.1"/>
    </source>
</evidence>
<evidence type="ECO:0000256" key="1">
    <source>
        <dbReference type="ARBA" id="ARBA00023163"/>
    </source>
</evidence>
<dbReference type="GO" id="GO:0042797">
    <property type="term" value="P:tRNA transcription by RNA polymerase III"/>
    <property type="evidence" value="ECO:0007669"/>
    <property type="project" value="TreeGrafter"/>
</dbReference>
<evidence type="ECO:0000259" key="2">
    <source>
        <dbReference type="Pfam" id="PF01191"/>
    </source>
</evidence>
<sequence length="210" mass="23640">MSTLEPGIADILLRSRHTLCEILEDRGYNSESYRNIAPEQIGILATAPRSMDMIVEKQISGPAPCDRAMVVYMTESAIAPRFLESKMSEIDLTGSVDLLVILNQDDNEAFDQYSLKVWRENKQRVTFFHLKHLVLHLGRHVLVPPHRKLTDAEARAEMDRYSVTQKTQFPLIKHSDIQARILGLVPGDLVEVLRPSPTAGVARVLRICAA</sequence>
<dbReference type="GO" id="GO:0006362">
    <property type="term" value="P:transcription elongation by RNA polymerase I"/>
    <property type="evidence" value="ECO:0007669"/>
    <property type="project" value="TreeGrafter"/>
</dbReference>
<dbReference type="GO" id="GO:0005736">
    <property type="term" value="C:RNA polymerase I complex"/>
    <property type="evidence" value="ECO:0007669"/>
    <property type="project" value="TreeGrafter"/>
</dbReference>
<dbReference type="Pfam" id="PF01191">
    <property type="entry name" value="RNA_pol_Rpb5_C"/>
    <property type="match status" value="1"/>
</dbReference>
<proteinExistence type="predicted"/>
<organism evidence="3">
    <name type="scientific">viral metagenome</name>
    <dbReference type="NCBI Taxonomy" id="1070528"/>
    <lineage>
        <taxon>unclassified sequences</taxon>
        <taxon>metagenomes</taxon>
        <taxon>organismal metagenomes</taxon>
    </lineage>
</organism>
<dbReference type="GO" id="GO:0006366">
    <property type="term" value="P:transcription by RNA polymerase II"/>
    <property type="evidence" value="ECO:0007669"/>
    <property type="project" value="TreeGrafter"/>
</dbReference>
<dbReference type="EMBL" id="MN739743">
    <property type="protein sequence ID" value="QHT24164.1"/>
    <property type="molecule type" value="Genomic_DNA"/>
</dbReference>
<dbReference type="AlphaFoldDB" id="A0A6C0E526"/>
<dbReference type="InterPro" id="IPR035913">
    <property type="entry name" value="RPB5-like_sf"/>
</dbReference>
<dbReference type="PANTHER" id="PTHR10535">
    <property type="entry name" value="DNA-DIRECTED RNA POLYMERASES I, II, AND III SUBUNIT RPABC1"/>
    <property type="match status" value="1"/>
</dbReference>
<dbReference type="Gene3D" id="3.90.940.20">
    <property type="entry name" value="RPB5-like RNA polymerase subunit"/>
    <property type="match status" value="1"/>
</dbReference>
<protein>
    <recommendedName>
        <fullName evidence="2">RNA polymerase subunit H/Rpb5 C-terminal domain-containing protein</fullName>
    </recommendedName>
</protein>
<dbReference type="GO" id="GO:0003899">
    <property type="term" value="F:DNA-directed RNA polymerase activity"/>
    <property type="evidence" value="ECO:0007669"/>
    <property type="project" value="InterPro"/>
</dbReference>
<dbReference type="SUPFAM" id="SSF55287">
    <property type="entry name" value="RPB5-like RNA polymerase subunit"/>
    <property type="match status" value="1"/>
</dbReference>
<name>A0A6C0E526_9ZZZZ</name>
<dbReference type="GO" id="GO:0003677">
    <property type="term" value="F:DNA binding"/>
    <property type="evidence" value="ECO:0007669"/>
    <property type="project" value="InterPro"/>
</dbReference>
<dbReference type="InterPro" id="IPR014381">
    <property type="entry name" value="Arch_Rpo5/euc_Rpb5"/>
</dbReference>